<reference evidence="1 2" key="1">
    <citation type="submission" date="2020-08" db="EMBL/GenBank/DDBJ databases">
        <title>Genomic Encyclopedia of Archaeal and Bacterial Type Strains, Phase II (KMG-II): from individual species to whole genera.</title>
        <authorList>
            <person name="Goeker M."/>
        </authorList>
    </citation>
    <scope>NUCLEOTIDE SEQUENCE [LARGE SCALE GENOMIC DNA]</scope>
    <source>
        <strain evidence="1 2">DSM 43850</strain>
    </source>
</reference>
<proteinExistence type="predicted"/>
<dbReference type="RefSeq" id="WP_318297002.1">
    <property type="nucleotide sequence ID" value="NZ_JACJID010000011.1"/>
</dbReference>
<protein>
    <recommendedName>
        <fullName evidence="3">Sigma-70 family RNA polymerase sigma factor</fullName>
    </recommendedName>
</protein>
<dbReference type="EMBL" id="JACJID010000011">
    <property type="protein sequence ID" value="MBA8932180.1"/>
    <property type="molecule type" value="Genomic_DNA"/>
</dbReference>
<gene>
    <name evidence="1" type="ORF">BC739_009439</name>
</gene>
<keyword evidence="2" id="KW-1185">Reference proteome</keyword>
<comment type="caution">
    <text evidence="1">The sequence shown here is derived from an EMBL/GenBank/DDBJ whole genome shotgun (WGS) entry which is preliminary data.</text>
</comment>
<dbReference type="InterPro" id="IPR036388">
    <property type="entry name" value="WH-like_DNA-bd_sf"/>
</dbReference>
<evidence type="ECO:0008006" key="3">
    <source>
        <dbReference type="Google" id="ProtNLM"/>
    </source>
</evidence>
<dbReference type="SUPFAM" id="SSF88659">
    <property type="entry name" value="Sigma3 and sigma4 domains of RNA polymerase sigma factors"/>
    <property type="match status" value="1"/>
</dbReference>
<evidence type="ECO:0000313" key="1">
    <source>
        <dbReference type="EMBL" id="MBA8932180.1"/>
    </source>
</evidence>
<dbReference type="InterPro" id="IPR013324">
    <property type="entry name" value="RNA_pol_sigma_r3/r4-like"/>
</dbReference>
<dbReference type="Gene3D" id="1.10.10.10">
    <property type="entry name" value="Winged helix-like DNA-binding domain superfamily/Winged helix DNA-binding domain"/>
    <property type="match status" value="1"/>
</dbReference>
<evidence type="ECO:0000313" key="2">
    <source>
        <dbReference type="Proteomes" id="UP000517916"/>
    </source>
</evidence>
<organism evidence="1 2">
    <name type="scientific">Kutzneria viridogrisea</name>
    <dbReference type="NCBI Taxonomy" id="47990"/>
    <lineage>
        <taxon>Bacteria</taxon>
        <taxon>Bacillati</taxon>
        <taxon>Actinomycetota</taxon>
        <taxon>Actinomycetes</taxon>
        <taxon>Pseudonocardiales</taxon>
        <taxon>Pseudonocardiaceae</taxon>
        <taxon>Kutzneria</taxon>
    </lineage>
</organism>
<accession>A0ABR6BZ85</accession>
<dbReference type="Proteomes" id="UP000517916">
    <property type="component" value="Unassembled WGS sequence"/>
</dbReference>
<sequence>MNLADGPDLTGDEREALLRDYLLLDPENELASPAMYPRLWNVSAGMMFTKIIRAEVPEAPEYVAVPMNDHDAHLSASVAEWNMLWEAAQFRRRIPRDLPDQLYRVADRGDINVVFVPRTTSRYHEYAPLFHLLPRATLERFGLPLLRAGQWPFLSHPARIDDFLPSDFEARLAKAWAATVWRHLMPVSPISGFSANDPIRVLAHNLDFWLPPVTEVVQEVLRELPEVDNGVTPIIPVLEDGSPLCGAVTANPRVGGDVWAGEQEAAELVTWTVEQADADGRLRGILDAIRSHRVQDDFSPRWTKAREDFERKLHRKRAKIQVRFVELTDTIPVHGPETQIVDQLAVSDFLTLLNERDREIVVLLRSGVTKLTEVAEIMGYSNHSAVSKRLARIREQAVRFFDER</sequence>
<name>A0ABR6BZ85_9PSEU</name>